<gene>
    <name evidence="8" type="ORF">BBI17_008949</name>
</gene>
<evidence type="ECO:0000256" key="2">
    <source>
        <dbReference type="ARBA" id="ARBA00005982"/>
    </source>
</evidence>
<evidence type="ECO:0000256" key="1">
    <source>
        <dbReference type="ARBA" id="ARBA00004141"/>
    </source>
</evidence>
<feature type="transmembrane region" description="Helical" evidence="7">
    <location>
        <begin position="666"/>
        <end position="683"/>
    </location>
</feature>
<feature type="transmembrane region" description="Helical" evidence="7">
    <location>
        <begin position="822"/>
        <end position="843"/>
    </location>
</feature>
<feature type="transmembrane region" description="Helical" evidence="7">
    <location>
        <begin position="561"/>
        <end position="581"/>
    </location>
</feature>
<organism evidence="8 9">
    <name type="scientific">Phytophthora kernoviae</name>
    <dbReference type="NCBI Taxonomy" id="325452"/>
    <lineage>
        <taxon>Eukaryota</taxon>
        <taxon>Sar</taxon>
        <taxon>Stramenopiles</taxon>
        <taxon>Oomycota</taxon>
        <taxon>Peronosporomycetes</taxon>
        <taxon>Peronosporales</taxon>
        <taxon>Peronosporaceae</taxon>
        <taxon>Phytophthora</taxon>
    </lineage>
</organism>
<feature type="transmembrane region" description="Helical" evidence="7">
    <location>
        <begin position="186"/>
        <end position="205"/>
    </location>
</feature>
<accession>A0A421F9G8</accession>
<evidence type="ECO:0000256" key="3">
    <source>
        <dbReference type="ARBA" id="ARBA00022692"/>
    </source>
</evidence>
<feature type="transmembrane region" description="Helical" evidence="7">
    <location>
        <begin position="986"/>
        <end position="1005"/>
    </location>
</feature>
<dbReference type="Gene3D" id="1.20.1250.20">
    <property type="entry name" value="MFS general substrate transporter like domains"/>
    <property type="match status" value="2"/>
</dbReference>
<dbReference type="InterPro" id="IPR036259">
    <property type="entry name" value="MFS_trans_sf"/>
</dbReference>
<dbReference type="AlphaFoldDB" id="A0A421F9G8"/>
<keyword evidence="3 7" id="KW-0812">Transmembrane</keyword>
<evidence type="ECO:0000256" key="5">
    <source>
        <dbReference type="ARBA" id="ARBA00023136"/>
    </source>
</evidence>
<dbReference type="GO" id="GO:0016020">
    <property type="term" value="C:membrane"/>
    <property type="evidence" value="ECO:0007669"/>
    <property type="project" value="UniProtKB-SubCell"/>
</dbReference>
<dbReference type="SUPFAM" id="SSF103473">
    <property type="entry name" value="MFS general substrate transporter"/>
    <property type="match status" value="3"/>
</dbReference>
<feature type="transmembrane region" description="Helical" evidence="7">
    <location>
        <begin position="111"/>
        <end position="130"/>
    </location>
</feature>
<dbReference type="GO" id="GO:0022857">
    <property type="term" value="F:transmembrane transporter activity"/>
    <property type="evidence" value="ECO:0007669"/>
    <property type="project" value="InterPro"/>
</dbReference>
<feature type="transmembrane region" description="Helical" evidence="7">
    <location>
        <begin position="1036"/>
        <end position="1055"/>
    </location>
</feature>
<feature type="transmembrane region" description="Helical" evidence="7">
    <location>
        <begin position="733"/>
        <end position="760"/>
    </location>
</feature>
<evidence type="ECO:0000313" key="8">
    <source>
        <dbReference type="EMBL" id="RLN31650.1"/>
    </source>
</evidence>
<feature type="transmembrane region" description="Helical" evidence="7">
    <location>
        <begin position="142"/>
        <end position="166"/>
    </location>
</feature>
<feature type="transmembrane region" description="Helical" evidence="7">
    <location>
        <begin position="527"/>
        <end position="549"/>
    </location>
</feature>
<comment type="subcellular location">
    <subcellularLocation>
        <location evidence="1">Membrane</location>
        <topology evidence="1">Multi-pass membrane protein</topology>
    </subcellularLocation>
</comment>
<comment type="similarity">
    <text evidence="2">Belongs to the major facilitator superfamily. Proton-dependent oligopeptide transporter (POT/PTR) (TC 2.A.17) family.</text>
</comment>
<feature type="transmembrane region" description="Helical" evidence="7">
    <location>
        <begin position="437"/>
        <end position="456"/>
    </location>
</feature>
<feature type="transmembrane region" description="Helical" evidence="7">
    <location>
        <begin position="1112"/>
        <end position="1132"/>
    </location>
</feature>
<feature type="transmembrane region" description="Helical" evidence="7">
    <location>
        <begin position="766"/>
        <end position="787"/>
    </location>
</feature>
<dbReference type="InterPro" id="IPR000109">
    <property type="entry name" value="POT_fam"/>
</dbReference>
<proteinExistence type="inferred from homology"/>
<dbReference type="EMBL" id="MAYM02000929">
    <property type="protein sequence ID" value="RLN31650.1"/>
    <property type="molecule type" value="Genomic_DNA"/>
</dbReference>
<feature type="transmembrane region" description="Helical" evidence="7">
    <location>
        <begin position="244"/>
        <end position="262"/>
    </location>
</feature>
<evidence type="ECO:0000256" key="7">
    <source>
        <dbReference type="SAM" id="Phobius"/>
    </source>
</evidence>
<feature type="transmembrane region" description="Helical" evidence="7">
    <location>
        <begin position="274"/>
        <end position="294"/>
    </location>
</feature>
<feature type="transmembrane region" description="Helical" evidence="7">
    <location>
        <begin position="493"/>
        <end position="515"/>
    </location>
</feature>
<feature type="transmembrane region" description="Helical" evidence="7">
    <location>
        <begin position="217"/>
        <end position="238"/>
    </location>
</feature>
<feature type="transmembrane region" description="Helical" evidence="7">
    <location>
        <begin position="306"/>
        <end position="323"/>
    </location>
</feature>
<dbReference type="PANTHER" id="PTHR11654">
    <property type="entry name" value="OLIGOPEPTIDE TRANSPORTER-RELATED"/>
    <property type="match status" value="1"/>
</dbReference>
<feature type="transmembrane region" description="Helical" evidence="7">
    <location>
        <begin position="1076"/>
        <end position="1100"/>
    </location>
</feature>
<sequence length="1171" mass="128933">MAMNVAASPIPTPKFTPDATSYVSTTLWDERPAKYTRNVLKHVCVFLIILVICEGVAAYAISQSLKNFFQKLGWSNKGSTSMKLTYDSVSQFMCVTAGYVSDERLGKFKTLISMASFELIGLLLVVIASLPSVLSHLQVSKIIFNIGLFLSVAVSQVCLQALVISYGGDQFSPSAPTSEKALYFSGQYWGANFGAFIGYLVFPWVSIHGIGAIPEEYGYFTVYLIGFAVVLAFALVLWTTRKRYVNVPPTKESIAVVILIVVGHAKNNFRAKMVALGAILYITAFLFNILASVISDHGNVGQNISYASGCLIVLATVIWVYFGRNSSFMESAKETMGGSLNPKFVDDVRQVIRILPLNAFNVFWWVCQNQRGNNQSIVQQTDARLGSGTFTSQIPGPMVQLFNPVAALFFIPVLEKVVYPVYEKHFGKPPSPYGKILAGYSVAVMAMFWTGVYEMIRRSTTPLMYVDSNGDTQYLLNDDGGQIMNDIPWWTTIPQYLLVSLAGVLIAIPSYDLNYSQVPQNMRSSSIALAFFVNSMGSSLLSIIVLLFGKYIPANLNDGHIEYMFFTLGALMIVNIFFYVVVMNQMQFAHCVCIFIFILTMFEELAGYGVNQTLKNFFQELGWSNKGSNSMKLTYDSLSQFACIIAAFVADEYLGKFKMLLTGSSLASIGFVLVMIAALPSVLDNVMLSKVLFCIGVFLGIALNQVGIRALLVSFGGDQFSPESPPEKRASFFSINLWASNLGIALNYAIFPSLTIYGIGAIPADYGYVAVYAIGLVLVLAIIVVLLSTRSRYVNVPPTKSALGSVIRVVLERAKHNFHAKMIVLGTALYLAAFVLNILAAFLSDDGEVGHNISYVCGVFIVAATILWIYFAQDPSFVDGATGADGVELDLEVVKGIKQVILILPFNAFNTFWWVCQNQRGNNQTIIQQTDLRIGSSPDATQIPGPTVQFFNPGSGLLLVPLFDQVIYPLYEKYAGKPPSRYGKVVAGYVIAIIAMAWTGVFEIIRRYSSLLTYVDANGETQYILNNVGKEPMSDIPWWTAIPQYVLVATATVLIQIPTYNIGYTEVPMSLRGVSIALGLFINSMGSTLLSVIVLLFGKYIPANLNDGHFEYLYFAIAALMAVNTIFFVLVMKKMQFAMIPRRGEKSIDKELTTPKHPIERSHGAGIEREI</sequence>
<feature type="region of interest" description="Disordered" evidence="6">
    <location>
        <begin position="1150"/>
        <end position="1171"/>
    </location>
</feature>
<keyword evidence="5 7" id="KW-0472">Membrane</keyword>
<name>A0A421F9G8_9STRA</name>
<comment type="caution">
    <text evidence="8">The sequence shown here is derived from an EMBL/GenBank/DDBJ whole genome shotgun (WGS) entry which is preliminary data.</text>
</comment>
<dbReference type="Proteomes" id="UP000285883">
    <property type="component" value="Unassembled WGS sequence"/>
</dbReference>
<feature type="transmembrane region" description="Helical" evidence="7">
    <location>
        <begin position="588"/>
        <end position="610"/>
    </location>
</feature>
<dbReference type="Pfam" id="PF00854">
    <property type="entry name" value="PTR2"/>
    <property type="match status" value="2"/>
</dbReference>
<evidence type="ECO:0000256" key="4">
    <source>
        <dbReference type="ARBA" id="ARBA00022989"/>
    </source>
</evidence>
<feature type="transmembrane region" description="Helical" evidence="7">
    <location>
        <begin position="689"/>
        <end position="712"/>
    </location>
</feature>
<feature type="transmembrane region" description="Helical" evidence="7">
    <location>
        <begin position="39"/>
        <end position="61"/>
    </location>
</feature>
<keyword evidence="4 7" id="KW-1133">Transmembrane helix</keyword>
<protein>
    <submittedName>
        <fullName evidence="8">Uncharacterized protein</fullName>
    </submittedName>
</protein>
<reference evidence="8 9" key="1">
    <citation type="submission" date="2018-07" db="EMBL/GenBank/DDBJ databases">
        <title>Genome sequencing of oomycete isolates from Chile give support for New Zealand origin for Phytophthora kernoviae and make available the first Nothophytophthora sp. genome.</title>
        <authorList>
            <person name="Studholme D.J."/>
            <person name="Sanfuentes E."/>
            <person name="Panda P."/>
            <person name="Hill R."/>
            <person name="Sambles C."/>
            <person name="Grant M."/>
            <person name="Williams N.M."/>
            <person name="Mcdougal R.L."/>
        </authorList>
    </citation>
    <scope>NUCLEOTIDE SEQUENCE [LARGE SCALE GENOMIC DNA]</scope>
    <source>
        <strain evidence="8">Chile2</strain>
    </source>
</reference>
<feature type="transmembrane region" description="Helical" evidence="7">
    <location>
        <begin position="849"/>
        <end position="871"/>
    </location>
</feature>
<evidence type="ECO:0000256" key="6">
    <source>
        <dbReference type="SAM" id="MobiDB-lite"/>
    </source>
</evidence>
<evidence type="ECO:0000313" key="9">
    <source>
        <dbReference type="Proteomes" id="UP000285883"/>
    </source>
</evidence>